<evidence type="ECO:0000313" key="7">
    <source>
        <dbReference type="EMBL" id="SEQ14366.1"/>
    </source>
</evidence>
<evidence type="ECO:0000256" key="2">
    <source>
        <dbReference type="ARBA" id="ARBA00022692"/>
    </source>
</evidence>
<protein>
    <submittedName>
        <fullName evidence="7">ABC-2 type transport system permease protein</fullName>
    </submittedName>
</protein>
<keyword evidence="4 5" id="KW-0472">Membrane</keyword>
<dbReference type="OrthoDB" id="266913at2"/>
<comment type="subcellular location">
    <subcellularLocation>
        <location evidence="1">Membrane</location>
        <topology evidence="1">Multi-pass membrane protein</topology>
    </subcellularLocation>
</comment>
<dbReference type="GO" id="GO:0140359">
    <property type="term" value="F:ABC-type transporter activity"/>
    <property type="evidence" value="ECO:0007669"/>
    <property type="project" value="InterPro"/>
</dbReference>
<keyword evidence="2 5" id="KW-0812">Transmembrane</keyword>
<dbReference type="GO" id="GO:0016020">
    <property type="term" value="C:membrane"/>
    <property type="evidence" value="ECO:0007669"/>
    <property type="project" value="UniProtKB-SubCell"/>
</dbReference>
<dbReference type="Pfam" id="PF12698">
    <property type="entry name" value="ABC2_membrane_3"/>
    <property type="match status" value="1"/>
</dbReference>
<dbReference type="EMBL" id="FOES01000007">
    <property type="protein sequence ID" value="SEQ14366.1"/>
    <property type="molecule type" value="Genomic_DNA"/>
</dbReference>
<evidence type="ECO:0000313" key="8">
    <source>
        <dbReference type="Proteomes" id="UP000199427"/>
    </source>
</evidence>
<reference evidence="7 8" key="1">
    <citation type="submission" date="2016-10" db="EMBL/GenBank/DDBJ databases">
        <authorList>
            <person name="de Groot N.N."/>
        </authorList>
    </citation>
    <scope>NUCLEOTIDE SEQUENCE [LARGE SCALE GENOMIC DNA]</scope>
    <source>
        <strain evidence="7 8">DSM 21633</strain>
    </source>
</reference>
<dbReference type="RefSeq" id="WP_091773022.1">
    <property type="nucleotide sequence ID" value="NZ_CAESCL010000001.1"/>
</dbReference>
<dbReference type="PROSITE" id="PS51012">
    <property type="entry name" value="ABC_TM2"/>
    <property type="match status" value="1"/>
</dbReference>
<evidence type="ECO:0000259" key="6">
    <source>
        <dbReference type="PROSITE" id="PS51012"/>
    </source>
</evidence>
<gene>
    <name evidence="7" type="ORF">SAMN05216362_10753</name>
</gene>
<feature type="transmembrane region" description="Helical" evidence="5">
    <location>
        <begin position="339"/>
        <end position="362"/>
    </location>
</feature>
<keyword evidence="8" id="KW-1185">Reference proteome</keyword>
<evidence type="ECO:0000256" key="5">
    <source>
        <dbReference type="SAM" id="Phobius"/>
    </source>
</evidence>
<dbReference type="STRING" id="571933.SAMN05216362_10753"/>
<feature type="transmembrane region" description="Helical" evidence="5">
    <location>
        <begin position="217"/>
        <end position="239"/>
    </location>
</feature>
<dbReference type="InterPro" id="IPR052902">
    <property type="entry name" value="ABC-2_transporter"/>
</dbReference>
<evidence type="ECO:0000256" key="1">
    <source>
        <dbReference type="ARBA" id="ARBA00004141"/>
    </source>
</evidence>
<name>A0A1H9DLJ7_9BACI</name>
<evidence type="ECO:0000256" key="4">
    <source>
        <dbReference type="ARBA" id="ARBA00023136"/>
    </source>
</evidence>
<sequence length="366" mass="40865">MKALFLLQWQRLKREPLLMGSMLVMTIVFVIVIGGFNGNSQISVPTYFDHSIQNQEEVLDHLNESTTGFEFFETDEESVREKVALGEYSYAVKMMQDDYRILTMTEGSNIQSVDQVLRQYMTSENLLNEASAQADDPEAFKERVSELRLTPPVSVTSIDAGSGDTTGYNQKLQTLFGMTLFFSLYTIMFSLGKIALEKQTGTMNRIILSPVKKWQVYLGYMGYSFLIGFSQILFVVLLFKYGFGFEVGDQMLAIVLTIACFVFAIVSLSMLILGLIKSYQQLNAVIPIVTVSMAMIGGAYWPLDIVTNDILLTIARIDPITYAMEALTSVSMYDNGISAIYDSLAILVLIGVLCMGIGVNLMERKA</sequence>
<accession>A0A1H9DLJ7</accession>
<keyword evidence="3 5" id="KW-1133">Transmembrane helix</keyword>
<feature type="transmembrane region" description="Helical" evidence="5">
    <location>
        <begin position="251"/>
        <end position="275"/>
    </location>
</feature>
<dbReference type="InterPro" id="IPR047817">
    <property type="entry name" value="ABC2_TM_bact-type"/>
</dbReference>
<dbReference type="PANTHER" id="PTHR43027:SF1">
    <property type="entry name" value="DOXORUBICIN RESISTANCE ABC TRANSPORTER PERMEASE PROTEIN DRRC-RELATED"/>
    <property type="match status" value="1"/>
</dbReference>
<feature type="transmembrane region" description="Helical" evidence="5">
    <location>
        <begin position="16"/>
        <end position="36"/>
    </location>
</feature>
<evidence type="ECO:0000256" key="3">
    <source>
        <dbReference type="ARBA" id="ARBA00022989"/>
    </source>
</evidence>
<feature type="domain" description="ABC transmembrane type-2" evidence="6">
    <location>
        <begin position="138"/>
        <end position="365"/>
    </location>
</feature>
<dbReference type="Proteomes" id="UP000199427">
    <property type="component" value="Unassembled WGS sequence"/>
</dbReference>
<dbReference type="InterPro" id="IPR013525">
    <property type="entry name" value="ABC2_TM"/>
</dbReference>
<organism evidence="7 8">
    <name type="scientific">Piscibacillus halophilus</name>
    <dbReference type="NCBI Taxonomy" id="571933"/>
    <lineage>
        <taxon>Bacteria</taxon>
        <taxon>Bacillati</taxon>
        <taxon>Bacillota</taxon>
        <taxon>Bacilli</taxon>
        <taxon>Bacillales</taxon>
        <taxon>Bacillaceae</taxon>
        <taxon>Piscibacillus</taxon>
    </lineage>
</organism>
<feature type="transmembrane region" description="Helical" evidence="5">
    <location>
        <begin position="282"/>
        <end position="303"/>
    </location>
</feature>
<proteinExistence type="predicted"/>
<dbReference type="PANTHER" id="PTHR43027">
    <property type="entry name" value="DOXORUBICIN RESISTANCE ABC TRANSPORTER PERMEASE PROTEIN DRRC-RELATED"/>
    <property type="match status" value="1"/>
</dbReference>
<dbReference type="AlphaFoldDB" id="A0A1H9DLJ7"/>
<feature type="transmembrane region" description="Helical" evidence="5">
    <location>
        <begin position="175"/>
        <end position="196"/>
    </location>
</feature>